<protein>
    <submittedName>
        <fullName evidence="1">Uncharacterized protein</fullName>
    </submittedName>
</protein>
<sequence>MHFKYLLPINTYSHGFSTLRIPDDESHKLKITPIRLDDETLGVHRVSSKTSHVIVKPPLPRKFNTPVLAANEGKEAGVDDGSDGVPTTNTDIVATAGTNTQFQAPIVSQGGTLEGLGTPNAAQTRLNAQVSSDDKHQANADVTTLLAAGYADNSSTSTADEDDGDDKHVDVSTASVPLPKEAWEAFYPKGSINPNAPLPGGFSFYLSGPTAFANALSDGATEVILSYRVMLETEWEWVKGGKLPGIFGGVGPLSYGCTGGRQAERCKCFNIRPMWRAQGKGELYTYLPLTENNATRLAAVQPFSKQNPDYGFTVGRGAFSFEPARGHWLTLAFRIKLNVIGQEDGEIQLWANGKSVILVDGLSFRDSEESRIRGMHFQTFFGGHTEDWASPKDQRAWFADITGAIIN</sequence>
<reference evidence="1 2" key="1">
    <citation type="journal article" date="2019" name="Nat. Ecol. Evol.">
        <title>Megaphylogeny resolves global patterns of mushroom evolution.</title>
        <authorList>
            <person name="Varga T."/>
            <person name="Krizsan K."/>
            <person name="Foldi C."/>
            <person name="Dima B."/>
            <person name="Sanchez-Garcia M."/>
            <person name="Sanchez-Ramirez S."/>
            <person name="Szollosi G.J."/>
            <person name="Szarkandi J.G."/>
            <person name="Papp V."/>
            <person name="Albert L."/>
            <person name="Andreopoulos W."/>
            <person name="Angelini C."/>
            <person name="Antonin V."/>
            <person name="Barry K.W."/>
            <person name="Bougher N.L."/>
            <person name="Buchanan P."/>
            <person name="Buyck B."/>
            <person name="Bense V."/>
            <person name="Catcheside P."/>
            <person name="Chovatia M."/>
            <person name="Cooper J."/>
            <person name="Damon W."/>
            <person name="Desjardin D."/>
            <person name="Finy P."/>
            <person name="Geml J."/>
            <person name="Haridas S."/>
            <person name="Hughes K."/>
            <person name="Justo A."/>
            <person name="Karasinski D."/>
            <person name="Kautmanova I."/>
            <person name="Kiss B."/>
            <person name="Kocsube S."/>
            <person name="Kotiranta H."/>
            <person name="LaButti K.M."/>
            <person name="Lechner B.E."/>
            <person name="Liimatainen K."/>
            <person name="Lipzen A."/>
            <person name="Lukacs Z."/>
            <person name="Mihaltcheva S."/>
            <person name="Morgado L.N."/>
            <person name="Niskanen T."/>
            <person name="Noordeloos M.E."/>
            <person name="Ohm R.A."/>
            <person name="Ortiz-Santana B."/>
            <person name="Ovrebo C."/>
            <person name="Racz N."/>
            <person name="Riley R."/>
            <person name="Savchenko A."/>
            <person name="Shiryaev A."/>
            <person name="Soop K."/>
            <person name="Spirin V."/>
            <person name="Szebenyi C."/>
            <person name="Tomsovsky M."/>
            <person name="Tulloss R.E."/>
            <person name="Uehling J."/>
            <person name="Grigoriev I.V."/>
            <person name="Vagvolgyi C."/>
            <person name="Papp T."/>
            <person name="Martin F.M."/>
            <person name="Miettinen O."/>
            <person name="Hibbett D.S."/>
            <person name="Nagy L.G."/>
        </authorList>
    </citation>
    <scope>NUCLEOTIDE SEQUENCE [LARGE SCALE GENOMIC DNA]</scope>
    <source>
        <strain evidence="1 2">NL-1719</strain>
    </source>
</reference>
<evidence type="ECO:0000313" key="2">
    <source>
        <dbReference type="Proteomes" id="UP000308600"/>
    </source>
</evidence>
<organism evidence="1 2">
    <name type="scientific">Pluteus cervinus</name>
    <dbReference type="NCBI Taxonomy" id="181527"/>
    <lineage>
        <taxon>Eukaryota</taxon>
        <taxon>Fungi</taxon>
        <taxon>Dikarya</taxon>
        <taxon>Basidiomycota</taxon>
        <taxon>Agaricomycotina</taxon>
        <taxon>Agaricomycetes</taxon>
        <taxon>Agaricomycetidae</taxon>
        <taxon>Agaricales</taxon>
        <taxon>Pluteineae</taxon>
        <taxon>Pluteaceae</taxon>
        <taxon>Pluteus</taxon>
    </lineage>
</organism>
<dbReference type="Proteomes" id="UP000308600">
    <property type="component" value="Unassembled WGS sequence"/>
</dbReference>
<evidence type="ECO:0000313" key="1">
    <source>
        <dbReference type="EMBL" id="TFK65183.1"/>
    </source>
</evidence>
<gene>
    <name evidence="1" type="ORF">BDN72DRAFT_845832</name>
</gene>
<keyword evidence="2" id="KW-1185">Reference proteome</keyword>
<accession>A0ACD3AH07</accession>
<dbReference type="EMBL" id="ML208445">
    <property type="protein sequence ID" value="TFK65183.1"/>
    <property type="molecule type" value="Genomic_DNA"/>
</dbReference>
<name>A0ACD3AH07_9AGAR</name>
<proteinExistence type="predicted"/>